<sequence>MIIRTLLRHAPPTSLTPRFPPISSLTSRRSFATPLSDAPARPSADAAVEELQELYATAKDEFEIAHEETTKKTVYAASDRAAAHEELSKLKHAFTEKVRGARDEEVGKEITRRVGQRVRELERAVEAMEEMAKED</sequence>
<gene>
    <name evidence="2" type="ORF">HETSPECPRED_008420</name>
</gene>
<feature type="region of interest" description="Disordered" evidence="1">
    <location>
        <begin position="14"/>
        <end position="42"/>
    </location>
</feature>
<accession>A0A8H3FXU7</accession>
<dbReference type="EMBL" id="CAJPDS010000064">
    <property type="protein sequence ID" value="CAF9932671.1"/>
    <property type="molecule type" value="Genomic_DNA"/>
</dbReference>
<dbReference type="Proteomes" id="UP000664521">
    <property type="component" value="Unassembled WGS sequence"/>
</dbReference>
<protein>
    <submittedName>
        <fullName evidence="2">Uncharacterized protein</fullName>
    </submittedName>
</protein>
<reference evidence="2" key="1">
    <citation type="submission" date="2021-03" db="EMBL/GenBank/DDBJ databases">
        <authorList>
            <person name="Tagirdzhanova G."/>
        </authorList>
    </citation>
    <scope>NUCLEOTIDE SEQUENCE</scope>
</reference>
<keyword evidence="3" id="KW-1185">Reference proteome</keyword>
<dbReference type="OrthoDB" id="273230at2759"/>
<evidence type="ECO:0000313" key="2">
    <source>
        <dbReference type="EMBL" id="CAF9932671.1"/>
    </source>
</evidence>
<dbReference type="AlphaFoldDB" id="A0A8H3FXU7"/>
<comment type="caution">
    <text evidence="2">The sequence shown here is derived from an EMBL/GenBank/DDBJ whole genome shotgun (WGS) entry which is preliminary data.</text>
</comment>
<name>A0A8H3FXU7_9LECA</name>
<organism evidence="2 3">
    <name type="scientific">Heterodermia speciosa</name>
    <dbReference type="NCBI Taxonomy" id="116794"/>
    <lineage>
        <taxon>Eukaryota</taxon>
        <taxon>Fungi</taxon>
        <taxon>Dikarya</taxon>
        <taxon>Ascomycota</taxon>
        <taxon>Pezizomycotina</taxon>
        <taxon>Lecanoromycetes</taxon>
        <taxon>OSLEUM clade</taxon>
        <taxon>Lecanoromycetidae</taxon>
        <taxon>Caliciales</taxon>
        <taxon>Physciaceae</taxon>
        <taxon>Heterodermia</taxon>
    </lineage>
</organism>
<proteinExistence type="predicted"/>
<evidence type="ECO:0000313" key="3">
    <source>
        <dbReference type="Proteomes" id="UP000664521"/>
    </source>
</evidence>
<evidence type="ECO:0000256" key="1">
    <source>
        <dbReference type="SAM" id="MobiDB-lite"/>
    </source>
</evidence>